<dbReference type="Proteomes" id="UP000199258">
    <property type="component" value="Unassembled WGS sequence"/>
</dbReference>
<dbReference type="InterPro" id="IPR054262">
    <property type="entry name" value="DUF6993"/>
</dbReference>
<protein>
    <recommendedName>
        <fullName evidence="1">DUF6993 domain-containing protein</fullName>
    </recommendedName>
</protein>
<evidence type="ECO:0000259" key="1">
    <source>
        <dbReference type="Pfam" id="PF22504"/>
    </source>
</evidence>
<keyword evidence="3" id="KW-1185">Reference proteome</keyword>
<proteinExistence type="predicted"/>
<gene>
    <name evidence="2" type="ORF">SAMN04488693_1339</name>
</gene>
<dbReference type="STRING" id="335973.SAMN04488693_1339"/>
<organism evidence="2 3">
    <name type="scientific">Arthrobacter subterraneus</name>
    <dbReference type="NCBI Taxonomy" id="335973"/>
    <lineage>
        <taxon>Bacteria</taxon>
        <taxon>Bacillati</taxon>
        <taxon>Actinomycetota</taxon>
        <taxon>Actinomycetes</taxon>
        <taxon>Micrococcales</taxon>
        <taxon>Micrococcaceae</taxon>
        <taxon>Arthrobacter</taxon>
    </lineage>
</organism>
<reference evidence="2 3" key="1">
    <citation type="submission" date="2016-10" db="EMBL/GenBank/DDBJ databases">
        <authorList>
            <person name="de Groot N.N."/>
        </authorList>
    </citation>
    <scope>NUCLEOTIDE SEQUENCE [LARGE SCALE GENOMIC DNA]</scope>
    <source>
        <strain evidence="2 3">NP_1H</strain>
    </source>
</reference>
<dbReference type="AlphaFoldDB" id="A0A1G8PH46"/>
<dbReference type="PROSITE" id="PS51257">
    <property type="entry name" value="PROKAR_LIPOPROTEIN"/>
    <property type="match status" value="1"/>
</dbReference>
<sequence length="165" mass="16451">MREHWTRREAKARKKGAAVPLCIVAVWITAVLGGCGAPAAGGHALAGQVVPAAPPPAPAASVAPTETPAAQSLASRIADALDSLAARTPEPGAEELRAAFVSAGAEAGAVEVSIDTTPTGLEVDAMTGAVPIGESCVFGHVRDGAVTVTQLPVLANGLCFVGDQR</sequence>
<name>A0A1G8PH46_9MICC</name>
<feature type="domain" description="DUF6993" evidence="1">
    <location>
        <begin position="82"/>
        <end position="163"/>
    </location>
</feature>
<dbReference type="Pfam" id="PF22504">
    <property type="entry name" value="DUF6993"/>
    <property type="match status" value="1"/>
</dbReference>
<dbReference type="EMBL" id="FNDT01000033">
    <property type="protein sequence ID" value="SDI91150.1"/>
    <property type="molecule type" value="Genomic_DNA"/>
</dbReference>
<accession>A0A1G8PH46</accession>
<evidence type="ECO:0000313" key="3">
    <source>
        <dbReference type="Proteomes" id="UP000199258"/>
    </source>
</evidence>
<evidence type="ECO:0000313" key="2">
    <source>
        <dbReference type="EMBL" id="SDI91150.1"/>
    </source>
</evidence>
<dbReference type="RefSeq" id="WP_245702928.1">
    <property type="nucleotide sequence ID" value="NZ_FNDT01000033.1"/>
</dbReference>